<keyword evidence="3" id="KW-0969">Cilium</keyword>
<feature type="non-terminal residue" evidence="3">
    <location>
        <position position="163"/>
    </location>
</feature>
<accession>A0ABT0Q825</accession>
<sequence>MRKLLLFILPPVGIALGVFAGTALTGGEKEPMVESEQDAPKKKKKPKSKDGTKSGGHEFLKMSKQFVVPLLDGEHLAGLANLALSLEVEPGTSEPFYAREPKLRDAFLQVLFDHANTGGFDGAFTMSGKLDPLRQALLDAAQYELGDDAVHAVLIVDIARQDN</sequence>
<dbReference type="EMBL" id="JAMFMB010000049">
    <property type="protein sequence ID" value="MCL6286029.1"/>
    <property type="molecule type" value="Genomic_DNA"/>
</dbReference>
<dbReference type="RefSeq" id="WP_249713382.1">
    <property type="nucleotide sequence ID" value="NZ_JAMFMB010000049.1"/>
</dbReference>
<organism evidence="3 4">
    <name type="scientific">Ruegeria spongiae</name>
    <dbReference type="NCBI Taxonomy" id="2942209"/>
    <lineage>
        <taxon>Bacteria</taxon>
        <taxon>Pseudomonadati</taxon>
        <taxon>Pseudomonadota</taxon>
        <taxon>Alphaproteobacteria</taxon>
        <taxon>Rhodobacterales</taxon>
        <taxon>Roseobacteraceae</taxon>
        <taxon>Ruegeria</taxon>
    </lineage>
</organism>
<name>A0ABT0Q825_9RHOB</name>
<reference evidence="3" key="1">
    <citation type="submission" date="2022-05" db="EMBL/GenBank/DDBJ databases">
        <authorList>
            <person name="Park J.-S."/>
        </authorList>
    </citation>
    <scope>NUCLEOTIDE SEQUENCE</scope>
    <source>
        <strain evidence="3">2012CJ41-6</strain>
    </source>
</reference>
<keyword evidence="3" id="KW-0966">Cell projection</keyword>
<proteinExistence type="predicted"/>
<keyword evidence="2" id="KW-0732">Signal</keyword>
<gene>
    <name evidence="3" type="ORF">M3P21_21160</name>
</gene>
<evidence type="ECO:0000313" key="3">
    <source>
        <dbReference type="EMBL" id="MCL6286029.1"/>
    </source>
</evidence>
<dbReference type="Proteomes" id="UP001203880">
    <property type="component" value="Unassembled WGS sequence"/>
</dbReference>
<feature type="signal peptide" evidence="2">
    <location>
        <begin position="1"/>
        <end position="20"/>
    </location>
</feature>
<feature type="compositionally biased region" description="Basic and acidic residues" evidence="1">
    <location>
        <begin position="48"/>
        <end position="57"/>
    </location>
</feature>
<evidence type="ECO:0000256" key="1">
    <source>
        <dbReference type="SAM" id="MobiDB-lite"/>
    </source>
</evidence>
<comment type="caution">
    <text evidence="3">The sequence shown here is derived from an EMBL/GenBank/DDBJ whole genome shotgun (WGS) entry which is preliminary data.</text>
</comment>
<feature type="region of interest" description="Disordered" evidence="1">
    <location>
        <begin position="28"/>
        <end position="57"/>
    </location>
</feature>
<keyword evidence="4" id="KW-1185">Reference proteome</keyword>
<evidence type="ECO:0000313" key="4">
    <source>
        <dbReference type="Proteomes" id="UP001203880"/>
    </source>
</evidence>
<evidence type="ECO:0000256" key="2">
    <source>
        <dbReference type="SAM" id="SignalP"/>
    </source>
</evidence>
<protein>
    <submittedName>
        <fullName evidence="3">Flagellar basal body-associated FliL family protein</fullName>
    </submittedName>
</protein>
<keyword evidence="3" id="KW-0282">Flagellum</keyword>
<feature type="chain" id="PRO_5045091366" evidence="2">
    <location>
        <begin position="21"/>
        <end position="163"/>
    </location>
</feature>